<accession>A0A8X6TW59</accession>
<protein>
    <submittedName>
        <fullName evidence="1">Uncharacterized protein</fullName>
    </submittedName>
</protein>
<organism evidence="1 2">
    <name type="scientific">Nephila pilipes</name>
    <name type="common">Giant wood spider</name>
    <name type="synonym">Nephila maculata</name>
    <dbReference type="NCBI Taxonomy" id="299642"/>
    <lineage>
        <taxon>Eukaryota</taxon>
        <taxon>Metazoa</taxon>
        <taxon>Ecdysozoa</taxon>
        <taxon>Arthropoda</taxon>
        <taxon>Chelicerata</taxon>
        <taxon>Arachnida</taxon>
        <taxon>Araneae</taxon>
        <taxon>Araneomorphae</taxon>
        <taxon>Entelegynae</taxon>
        <taxon>Araneoidea</taxon>
        <taxon>Nephilidae</taxon>
        <taxon>Nephila</taxon>
    </lineage>
</organism>
<proteinExistence type="predicted"/>
<dbReference type="Proteomes" id="UP000887013">
    <property type="component" value="Unassembled WGS sequence"/>
</dbReference>
<dbReference type="EMBL" id="BMAW01066082">
    <property type="protein sequence ID" value="GFT53290.1"/>
    <property type="molecule type" value="Genomic_DNA"/>
</dbReference>
<gene>
    <name evidence="1" type="ORF">NPIL_192221</name>
</gene>
<reference evidence="1" key="1">
    <citation type="submission" date="2020-08" db="EMBL/GenBank/DDBJ databases">
        <title>Multicomponent nature underlies the extraordinary mechanical properties of spider dragline silk.</title>
        <authorList>
            <person name="Kono N."/>
            <person name="Nakamura H."/>
            <person name="Mori M."/>
            <person name="Yoshida Y."/>
            <person name="Ohtoshi R."/>
            <person name="Malay A.D."/>
            <person name="Moran D.A.P."/>
            <person name="Tomita M."/>
            <person name="Numata K."/>
            <person name="Arakawa K."/>
        </authorList>
    </citation>
    <scope>NUCLEOTIDE SEQUENCE</scope>
</reference>
<name>A0A8X6TW59_NEPPI</name>
<evidence type="ECO:0000313" key="1">
    <source>
        <dbReference type="EMBL" id="GFT53290.1"/>
    </source>
</evidence>
<feature type="non-terminal residue" evidence="1">
    <location>
        <position position="156"/>
    </location>
</feature>
<feature type="non-terminal residue" evidence="1">
    <location>
        <position position="1"/>
    </location>
</feature>
<sequence>IPKLGYYANDFKEDVRRALLQIYIHNISLDGADLWSWTEPFNTWNEEKEIKVKTTFTFYAGRSDYITCYSANLHINSSEEIETTQSYLVNLSPLDGTSGTSFLKLFLPSVEEEDTMYPWTVPRILFAIHSPFVPVSPFYEGEFLQSGHMYLINIQM</sequence>
<dbReference type="AlphaFoldDB" id="A0A8X6TW59"/>
<keyword evidence="2" id="KW-1185">Reference proteome</keyword>
<evidence type="ECO:0000313" key="2">
    <source>
        <dbReference type="Proteomes" id="UP000887013"/>
    </source>
</evidence>
<dbReference type="OrthoDB" id="6434514at2759"/>
<comment type="caution">
    <text evidence="1">The sequence shown here is derived from an EMBL/GenBank/DDBJ whole genome shotgun (WGS) entry which is preliminary data.</text>
</comment>